<accession>A0ABS6QZL9</accession>
<sequence length="67" mass="7786">MSAFEVVDEARSDFECDHEGPFDRKKGPMGRNLDEYKEPQVQRDYMLWLRARASVRSCRCCDGVVAQ</sequence>
<protein>
    <submittedName>
        <fullName evidence="1">Uncharacterized protein</fullName>
    </submittedName>
</protein>
<dbReference type="EMBL" id="JAHSTU010000014">
    <property type="protein sequence ID" value="MBV4524358.1"/>
    <property type="molecule type" value="Genomic_DNA"/>
</dbReference>
<keyword evidence="2" id="KW-1185">Reference proteome</keyword>
<reference evidence="1" key="1">
    <citation type="submission" date="2021-06" db="EMBL/GenBank/DDBJ databases">
        <title>Updating the genus Pseudomonas: Description of 43 new species and partition of the Pseudomonas putida group.</title>
        <authorList>
            <person name="Girard L."/>
            <person name="Lood C."/>
            <person name="Vandamme P."/>
            <person name="Rokni-Zadeh H."/>
            <person name="Van Noort V."/>
            <person name="Hofte M."/>
            <person name="Lavigne R."/>
            <person name="De Mot R."/>
        </authorList>
    </citation>
    <scope>NUCLEOTIDE SEQUENCE</scope>
    <source>
        <strain evidence="1">SWRI74</strain>
    </source>
</reference>
<organism evidence="1 2">
    <name type="scientific">Pseudomonas azerbaijanoccidentalis</name>
    <dbReference type="NCBI Taxonomy" id="2842347"/>
    <lineage>
        <taxon>Bacteria</taxon>
        <taxon>Pseudomonadati</taxon>
        <taxon>Pseudomonadota</taxon>
        <taxon>Gammaproteobacteria</taxon>
        <taxon>Pseudomonadales</taxon>
        <taxon>Pseudomonadaceae</taxon>
        <taxon>Pseudomonas</taxon>
    </lineage>
</organism>
<dbReference type="RefSeq" id="WP_217873560.1">
    <property type="nucleotide sequence ID" value="NZ_JAHSTU010000014.1"/>
</dbReference>
<name>A0ABS6QZL9_9PSED</name>
<evidence type="ECO:0000313" key="2">
    <source>
        <dbReference type="Proteomes" id="UP001049200"/>
    </source>
</evidence>
<dbReference type="Proteomes" id="UP001049200">
    <property type="component" value="Unassembled WGS sequence"/>
</dbReference>
<proteinExistence type="predicted"/>
<gene>
    <name evidence="1" type="ORF">KVG88_30250</name>
</gene>
<evidence type="ECO:0000313" key="1">
    <source>
        <dbReference type="EMBL" id="MBV4524358.1"/>
    </source>
</evidence>
<comment type="caution">
    <text evidence="1">The sequence shown here is derived from an EMBL/GenBank/DDBJ whole genome shotgun (WGS) entry which is preliminary data.</text>
</comment>